<evidence type="ECO:0000256" key="6">
    <source>
        <dbReference type="ARBA" id="ARBA00066693"/>
    </source>
</evidence>
<proteinExistence type="inferred from homology"/>
<dbReference type="EMBL" id="PNBA02000003">
    <property type="protein sequence ID" value="KAG6429052.1"/>
    <property type="molecule type" value="Genomic_DNA"/>
</dbReference>
<dbReference type="InterPro" id="IPR057326">
    <property type="entry name" value="KR_dom"/>
</dbReference>
<dbReference type="Pfam" id="PF04788">
    <property type="entry name" value="DUF620"/>
    <property type="match status" value="1"/>
</dbReference>
<reference evidence="8" key="1">
    <citation type="submission" date="2018-01" db="EMBL/GenBank/DDBJ databases">
        <authorList>
            <person name="Mao J.F."/>
        </authorList>
    </citation>
    <scope>NUCLEOTIDE SEQUENCE</scope>
    <source>
        <strain evidence="8">Huo1</strain>
        <tissue evidence="8">Leaf</tissue>
    </source>
</reference>
<dbReference type="InterPro" id="IPR002347">
    <property type="entry name" value="SDR_fam"/>
</dbReference>
<comment type="caution">
    <text evidence="8">The sequence shown here is derived from an EMBL/GenBank/DDBJ whole genome shotgun (WGS) entry which is preliminary data.</text>
</comment>
<evidence type="ECO:0000259" key="7">
    <source>
        <dbReference type="SMART" id="SM00822"/>
    </source>
</evidence>
<keyword evidence="3" id="KW-0520">NAD</keyword>
<dbReference type="InterPro" id="IPR006873">
    <property type="entry name" value="DUF620"/>
</dbReference>
<comment type="similarity">
    <text evidence="1">Belongs to the short-chain dehydrogenases/reductases (SDR) family.</text>
</comment>
<keyword evidence="2" id="KW-0560">Oxidoreductase</keyword>
<organism evidence="8">
    <name type="scientific">Salvia splendens</name>
    <name type="common">Scarlet sage</name>
    <dbReference type="NCBI Taxonomy" id="180675"/>
    <lineage>
        <taxon>Eukaryota</taxon>
        <taxon>Viridiplantae</taxon>
        <taxon>Streptophyta</taxon>
        <taxon>Embryophyta</taxon>
        <taxon>Tracheophyta</taxon>
        <taxon>Spermatophyta</taxon>
        <taxon>Magnoliopsida</taxon>
        <taxon>eudicotyledons</taxon>
        <taxon>Gunneridae</taxon>
        <taxon>Pentapetalae</taxon>
        <taxon>asterids</taxon>
        <taxon>lamiids</taxon>
        <taxon>Lamiales</taxon>
        <taxon>Lamiaceae</taxon>
        <taxon>Nepetoideae</taxon>
        <taxon>Mentheae</taxon>
        <taxon>Salviinae</taxon>
        <taxon>Salvia</taxon>
        <taxon>Salvia subgen. Calosphace</taxon>
        <taxon>core Calosphace</taxon>
    </lineage>
</organism>
<dbReference type="SMART" id="SM00822">
    <property type="entry name" value="PKS_KR"/>
    <property type="match status" value="1"/>
</dbReference>
<dbReference type="AlphaFoldDB" id="A0A8X8YEA6"/>
<dbReference type="SUPFAM" id="SSF51735">
    <property type="entry name" value="NAD(P)-binding Rossmann-fold domains"/>
    <property type="match status" value="1"/>
</dbReference>
<evidence type="ECO:0000313" key="8">
    <source>
        <dbReference type="EMBL" id="KAG6429052.1"/>
    </source>
</evidence>
<keyword evidence="9" id="KW-1185">Reference proteome</keyword>
<dbReference type="GO" id="GO:0047500">
    <property type="term" value="F:(+)-borneol dehydrogenase activity"/>
    <property type="evidence" value="ECO:0007669"/>
    <property type="project" value="UniProtKB-EC"/>
</dbReference>
<dbReference type="PANTHER" id="PTHR48107">
    <property type="entry name" value="NADPH-DEPENDENT ALDEHYDE REDUCTASE-LIKE PROTEIN, CHLOROPLASTIC-RELATED"/>
    <property type="match status" value="1"/>
</dbReference>
<dbReference type="InterPro" id="IPR036291">
    <property type="entry name" value="NAD(P)-bd_dom_sf"/>
</dbReference>
<name>A0A8X8YEA6_SALSN</name>
<dbReference type="Proteomes" id="UP000298416">
    <property type="component" value="Unassembled WGS sequence"/>
</dbReference>
<evidence type="ECO:0000256" key="2">
    <source>
        <dbReference type="ARBA" id="ARBA00023002"/>
    </source>
</evidence>
<dbReference type="EC" id="1.1.1.198" evidence="6"/>
<evidence type="ECO:0000256" key="1">
    <source>
        <dbReference type="ARBA" id="ARBA00006484"/>
    </source>
</evidence>
<dbReference type="PRINTS" id="PR00081">
    <property type="entry name" value="GDHRDH"/>
</dbReference>
<sequence length="581" mass="62174">MNRVSLAPVSEELSNEESCSKKAQTWTNWLRNHFPQLFHKKSDLKILLSVLGCPLFPVSVDSLLPISQVSSSAQYIIHHFTAATGCRRLEGEVKNMYATGTVAMAMVGDPAGVPQKGCFVIWQMVPDKWLIELAVAGHKVVAGSDGNLAWRHTPWLGAHAAKGGGLDPLAISKVFSFAQYMGEKHISGVDCFVLKLSAEHGDLAERSDTTAEMIKHVSVGYFSQRSGLLVYLEDSYLTRIQTPGCHPTYWETTMSTKVDDYRPVEGMMIAHSGQSSVVITRFGDNLRAGHGVTRMEESYSIDDLAFNLFTVSYLSIASMAASTASANLHGRVAIVTGASRGIGREMAIHLRSLGAKLVINYTSSSTQADLLASELNAKATAEALPIAVAVKADVSNPDDVRSLFDRAEQEFGTPAHILINCAGVSDPKYPAVADTTVEDWDAMFNVNARGAFLTCREAANRLARGGGGRIVLISTSVVGAALPGYAAYAASKAAVEMMGKIVAKELKGSGITVNCVAPGPVATELFFAGKSEEMVQRLVDACPMGRLGQPNDIAQITGFLVSDAGQWVNGQVIRVNGGFVI</sequence>
<evidence type="ECO:0000256" key="5">
    <source>
        <dbReference type="ARBA" id="ARBA00059271"/>
    </source>
</evidence>
<gene>
    <name evidence="8" type="ORF">SASPL_107091</name>
</gene>
<accession>A0A8X8YEA6</accession>
<feature type="domain" description="Ketoreductase" evidence="7">
    <location>
        <begin position="331"/>
        <end position="519"/>
    </location>
</feature>
<protein>
    <recommendedName>
        <fullName evidence="6">(+)-borneol dehydrogenase</fullName>
        <ecNumber evidence="6">1.1.1.198</ecNumber>
    </recommendedName>
</protein>
<dbReference type="PANTHER" id="PTHR48107:SF12">
    <property type="entry name" value="NAD DEPENDENT EPIMERASE_DEHYDRATASE FAMILY PROTEIN, EXPRESSED"/>
    <property type="match status" value="1"/>
</dbReference>
<comment type="function">
    <text evidence="5">Involved in the biosynthesis of monoterpene natural products related to camphor. Catalayzes the oxidation of (+)-borneol to (+)-camphor. Shows absolute selectivity towards (+)-borneol. Catalyzes the oxidation of (+)-isoborneol to (-)-camphor. Shows absolute selectivity towards (+)-isoborneol.</text>
</comment>
<dbReference type="Pfam" id="PF13561">
    <property type="entry name" value="adh_short_C2"/>
    <property type="match status" value="1"/>
</dbReference>
<evidence type="ECO:0000256" key="4">
    <source>
        <dbReference type="ARBA" id="ARBA00052851"/>
    </source>
</evidence>
<dbReference type="Gene3D" id="3.40.50.720">
    <property type="entry name" value="NAD(P)-binding Rossmann-like Domain"/>
    <property type="match status" value="1"/>
</dbReference>
<reference evidence="8" key="2">
    <citation type="submission" date="2020-08" db="EMBL/GenBank/DDBJ databases">
        <title>Plant Genome Project.</title>
        <authorList>
            <person name="Zhang R.-G."/>
        </authorList>
    </citation>
    <scope>NUCLEOTIDE SEQUENCE</scope>
    <source>
        <strain evidence="8">Huo1</strain>
        <tissue evidence="8">Leaf</tissue>
    </source>
</reference>
<evidence type="ECO:0000313" key="9">
    <source>
        <dbReference type="Proteomes" id="UP000298416"/>
    </source>
</evidence>
<evidence type="ECO:0000256" key="3">
    <source>
        <dbReference type="ARBA" id="ARBA00023027"/>
    </source>
</evidence>
<dbReference type="FunFam" id="3.40.50.720:FF:000084">
    <property type="entry name" value="Short-chain dehydrogenase reductase"/>
    <property type="match status" value="1"/>
</dbReference>
<comment type="catalytic activity">
    <reaction evidence="4">
        <text>(1R,2S,4R)-borneol + NAD(+) = (1R,4R)-camphor + NADH + H(+)</text>
        <dbReference type="Rhea" id="RHEA:17329"/>
        <dbReference type="ChEBI" id="CHEBI:15378"/>
        <dbReference type="ChEBI" id="CHEBI:15393"/>
        <dbReference type="ChEBI" id="CHEBI:15396"/>
        <dbReference type="ChEBI" id="CHEBI:57540"/>
        <dbReference type="ChEBI" id="CHEBI:57945"/>
        <dbReference type="EC" id="1.1.1.198"/>
    </reaction>
    <physiologicalReaction direction="left-to-right" evidence="4">
        <dbReference type="Rhea" id="RHEA:17330"/>
    </physiologicalReaction>
</comment>